<proteinExistence type="predicted"/>
<evidence type="ECO:0000259" key="2">
    <source>
        <dbReference type="Pfam" id="PF22041"/>
    </source>
</evidence>
<dbReference type="Gene3D" id="3.40.30.10">
    <property type="entry name" value="Glutaredoxin"/>
    <property type="match status" value="1"/>
</dbReference>
<protein>
    <submittedName>
        <fullName evidence="3">Uncharacterized protein</fullName>
    </submittedName>
</protein>
<dbReference type="OrthoDB" id="4951845at2759"/>
<accession>A0A1B7MVZ9</accession>
<dbReference type="SUPFAM" id="SSF47616">
    <property type="entry name" value="GST C-terminal domain-like"/>
    <property type="match status" value="1"/>
</dbReference>
<dbReference type="STRING" id="1314800.A0A1B7MVZ9"/>
<sequence length="330" mass="37204">MGCAAEKAGAGNNPLYNKLNLQLHVKHIKIDDSGEIAHVEDRVPVFSSFNKLPQARYEAIKITHANTMSQPMIILYDVPSNIPQPWAPNIWRIRLILNYKRLPYRTAWVEFPDVEATLRGIGAAPTSNKNDGRPVFSLPVIVDPIRSPQAPIVVSNANDIAEYLEVTYPARQIFPEGSRALQTLFVHYIQDIFMKPLLPIMVPLSHQRLPERSQSHFLSGTAPSYLSIPPEREQAWRAVEEQFDFLANILDKNSGMDGDGVVVMGHEITYADFAIVSALIWIEKVAPHDGWVRVRQWNGGRWELHAVGVWTPSSNAHIIEVDQEVEKARV</sequence>
<name>A0A1B7MVZ9_9AGAM</name>
<feature type="domain" description="GST N-terminal" evidence="1">
    <location>
        <begin position="88"/>
        <end position="165"/>
    </location>
</feature>
<evidence type="ECO:0000259" key="1">
    <source>
        <dbReference type="Pfam" id="PF13409"/>
    </source>
</evidence>
<dbReference type="Proteomes" id="UP000092154">
    <property type="component" value="Unassembled WGS sequence"/>
</dbReference>
<dbReference type="CDD" id="cd00299">
    <property type="entry name" value="GST_C_family"/>
    <property type="match status" value="1"/>
</dbReference>
<dbReference type="InterPro" id="IPR036282">
    <property type="entry name" value="Glutathione-S-Trfase_C_sf"/>
</dbReference>
<dbReference type="AlphaFoldDB" id="A0A1B7MVZ9"/>
<gene>
    <name evidence="3" type="ORF">K503DRAFT_857783</name>
</gene>
<dbReference type="Gene3D" id="1.20.1050.10">
    <property type="match status" value="1"/>
</dbReference>
<keyword evidence="4" id="KW-1185">Reference proteome</keyword>
<reference evidence="3 4" key="1">
    <citation type="submission" date="2016-06" db="EMBL/GenBank/DDBJ databases">
        <title>Comparative genomics of the ectomycorrhizal sister species Rhizopogon vinicolor and Rhizopogon vesiculosus (Basidiomycota: Boletales) reveals a divergence of the mating type B locus.</title>
        <authorList>
            <consortium name="DOE Joint Genome Institute"/>
            <person name="Mujic A.B."/>
            <person name="Kuo A."/>
            <person name="Tritt A."/>
            <person name="Lipzen A."/>
            <person name="Chen C."/>
            <person name="Johnson J."/>
            <person name="Sharma A."/>
            <person name="Barry K."/>
            <person name="Grigoriev I.V."/>
            <person name="Spatafora J.W."/>
        </authorList>
    </citation>
    <scope>NUCLEOTIDE SEQUENCE [LARGE SCALE GENOMIC DNA]</scope>
    <source>
        <strain evidence="3 4">AM-OR11-026</strain>
    </source>
</reference>
<organism evidence="3 4">
    <name type="scientific">Rhizopogon vinicolor AM-OR11-026</name>
    <dbReference type="NCBI Taxonomy" id="1314800"/>
    <lineage>
        <taxon>Eukaryota</taxon>
        <taxon>Fungi</taxon>
        <taxon>Dikarya</taxon>
        <taxon>Basidiomycota</taxon>
        <taxon>Agaricomycotina</taxon>
        <taxon>Agaricomycetes</taxon>
        <taxon>Agaricomycetidae</taxon>
        <taxon>Boletales</taxon>
        <taxon>Suillineae</taxon>
        <taxon>Rhizopogonaceae</taxon>
        <taxon>Rhizopogon</taxon>
    </lineage>
</organism>
<dbReference type="Pfam" id="PF13409">
    <property type="entry name" value="GST_N_2"/>
    <property type="match status" value="1"/>
</dbReference>
<feature type="domain" description="Glutathione S-transferase UstS-like C-terminal" evidence="2">
    <location>
        <begin position="180"/>
        <end position="303"/>
    </location>
</feature>
<evidence type="ECO:0000313" key="4">
    <source>
        <dbReference type="Proteomes" id="UP000092154"/>
    </source>
</evidence>
<dbReference type="InParanoid" id="A0A1B7MVZ9"/>
<dbReference type="EMBL" id="KV448394">
    <property type="protein sequence ID" value="OAX36793.1"/>
    <property type="molecule type" value="Genomic_DNA"/>
</dbReference>
<dbReference type="InterPro" id="IPR054416">
    <property type="entry name" value="GST_UstS-like_C"/>
</dbReference>
<evidence type="ECO:0000313" key="3">
    <source>
        <dbReference type="EMBL" id="OAX36793.1"/>
    </source>
</evidence>
<dbReference type="Pfam" id="PF22041">
    <property type="entry name" value="GST_C_7"/>
    <property type="match status" value="1"/>
</dbReference>
<dbReference type="InterPro" id="IPR004045">
    <property type="entry name" value="Glutathione_S-Trfase_N"/>
</dbReference>